<reference evidence="4 5" key="1">
    <citation type="journal article" date="2020" name="Nat. Commun.">
        <title>Donkey genomes provide new insights into domestication and selection for coat color.</title>
        <authorList>
            <person name="Wang"/>
            <person name="C."/>
            <person name="Li"/>
            <person name="H."/>
            <person name="Guo"/>
            <person name="Y."/>
            <person name="Huang"/>
            <person name="J."/>
            <person name="Sun"/>
            <person name="Y."/>
            <person name="Min"/>
            <person name="J."/>
            <person name="Wang"/>
            <person name="J."/>
            <person name="Fang"/>
            <person name="X."/>
            <person name="Zhao"/>
            <person name="Z."/>
            <person name="Wang"/>
            <person name="S."/>
            <person name="Zhang"/>
            <person name="Y."/>
            <person name="Liu"/>
            <person name="Q."/>
            <person name="Jiang"/>
            <person name="Q."/>
            <person name="Wang"/>
            <person name="X."/>
            <person name="Guo"/>
            <person name="Y."/>
            <person name="Yang"/>
            <person name="C."/>
            <person name="Wang"/>
            <person name="Y."/>
            <person name="Tian"/>
            <person name="F."/>
            <person name="Zhuang"/>
            <person name="G."/>
            <person name="Fan"/>
            <person name="Y."/>
            <person name="Gao"/>
            <person name="Q."/>
            <person name="Li"/>
            <person name="Y."/>
            <person name="Ju"/>
            <person name="Z."/>
            <person name="Li"/>
            <person name="J."/>
            <person name="Li"/>
            <person name="R."/>
            <person name="Hou"/>
            <person name="M."/>
            <person name="Yang"/>
            <person name="G."/>
            <person name="Liu"/>
            <person name="G."/>
            <person name="Liu"/>
            <person name="W."/>
            <person name="Guo"/>
            <person name="J."/>
            <person name="Pan"/>
            <person name="S."/>
            <person name="Fan"/>
            <person name="G."/>
            <person name="Zhang"/>
            <person name="W."/>
            <person name="Zhang"/>
            <person name="R."/>
            <person name="Yu"/>
            <person name="J."/>
            <person name="Zhang"/>
            <person name="X."/>
            <person name="Yin"/>
            <person name="Q."/>
            <person name="Ji"/>
            <person name="C."/>
            <person name="Jin"/>
            <person name="Y."/>
            <person name="Yue"/>
            <person name="G."/>
            <person name="Liu"/>
            <person name="M."/>
            <person name="Xu"/>
            <person name="J."/>
            <person name="Liu"/>
            <person name="S."/>
            <person name="Jordana"/>
            <person name="J."/>
            <person name="Noce"/>
            <person name="A."/>
            <person name="Amills"/>
            <person name="M."/>
            <person name="Wu"/>
            <person name="D.D."/>
            <person name="Li"/>
            <person name="S."/>
            <person name="Zhou"/>
            <person name="X. and Zhong"/>
            <person name="J."/>
        </authorList>
    </citation>
    <scope>NUCLEOTIDE SEQUENCE [LARGE SCALE GENOMIC DNA]</scope>
</reference>
<reference evidence="4" key="2">
    <citation type="submission" date="2025-08" db="UniProtKB">
        <authorList>
            <consortium name="Ensembl"/>
        </authorList>
    </citation>
    <scope>IDENTIFICATION</scope>
</reference>
<accession>A0A9L0I9Z0</accession>
<dbReference type="SUPFAM" id="SSF57667">
    <property type="entry name" value="beta-beta-alpha zinc fingers"/>
    <property type="match status" value="1"/>
</dbReference>
<evidence type="ECO:0000313" key="5">
    <source>
        <dbReference type="Proteomes" id="UP000694387"/>
    </source>
</evidence>
<feature type="region of interest" description="Disordered" evidence="2">
    <location>
        <begin position="168"/>
        <end position="212"/>
    </location>
</feature>
<feature type="domain" description="U1-type" evidence="3">
    <location>
        <begin position="725"/>
        <end position="759"/>
    </location>
</feature>
<feature type="region of interest" description="Disordered" evidence="2">
    <location>
        <begin position="637"/>
        <end position="659"/>
    </location>
</feature>
<dbReference type="InterPro" id="IPR032446">
    <property type="entry name" value="SCAPER_N"/>
</dbReference>
<dbReference type="Pfam" id="PF12874">
    <property type="entry name" value="zf-met"/>
    <property type="match status" value="1"/>
</dbReference>
<feature type="coiled-coil region" evidence="1">
    <location>
        <begin position="354"/>
        <end position="396"/>
    </location>
</feature>
<name>A0A9L0I9Z0_EQUAS</name>
<dbReference type="InterPro" id="IPR013087">
    <property type="entry name" value="Znf_C2H2_type"/>
</dbReference>
<dbReference type="GeneTree" id="ENSGT00390000011159"/>
<keyword evidence="5" id="KW-1185">Reference proteome</keyword>
<feature type="region of interest" description="Disordered" evidence="2">
    <location>
        <begin position="453"/>
        <end position="486"/>
    </location>
</feature>
<reference evidence="4" key="3">
    <citation type="submission" date="2025-09" db="UniProtKB">
        <authorList>
            <consortium name="Ensembl"/>
        </authorList>
    </citation>
    <scope>IDENTIFICATION</scope>
</reference>
<evidence type="ECO:0000313" key="4">
    <source>
        <dbReference type="Ensembl" id="ENSEASP00005036951.1"/>
    </source>
</evidence>
<evidence type="ECO:0000256" key="1">
    <source>
        <dbReference type="SAM" id="Coils"/>
    </source>
</evidence>
<evidence type="ECO:0000259" key="3">
    <source>
        <dbReference type="SMART" id="SM00451"/>
    </source>
</evidence>
<dbReference type="GO" id="GO:0008270">
    <property type="term" value="F:zinc ion binding"/>
    <property type="evidence" value="ECO:0007669"/>
    <property type="project" value="InterPro"/>
</dbReference>
<dbReference type="PANTHER" id="PTHR31434">
    <property type="entry name" value="S PHASE CYCLIN A-ASSOCIATED PROTEIN IN THE ENDOPLASMIC RETICULUM"/>
    <property type="match status" value="1"/>
</dbReference>
<evidence type="ECO:0000256" key="2">
    <source>
        <dbReference type="SAM" id="MobiDB-lite"/>
    </source>
</evidence>
<dbReference type="SMART" id="SM00451">
    <property type="entry name" value="ZnF_U1"/>
    <property type="match status" value="1"/>
</dbReference>
<feature type="compositionally biased region" description="Basic residues" evidence="2">
    <location>
        <begin position="803"/>
        <end position="814"/>
    </location>
</feature>
<dbReference type="InterPro" id="IPR003604">
    <property type="entry name" value="Matrin/U1-like-C_Znf_C2H2"/>
</dbReference>
<organism evidence="4 5">
    <name type="scientific">Equus asinus</name>
    <name type="common">Donkey</name>
    <name type="synonym">Equus africanus asinus</name>
    <dbReference type="NCBI Taxonomy" id="9793"/>
    <lineage>
        <taxon>Eukaryota</taxon>
        <taxon>Metazoa</taxon>
        <taxon>Chordata</taxon>
        <taxon>Craniata</taxon>
        <taxon>Vertebrata</taxon>
        <taxon>Euteleostomi</taxon>
        <taxon>Mammalia</taxon>
        <taxon>Eutheria</taxon>
        <taxon>Laurasiatheria</taxon>
        <taxon>Perissodactyla</taxon>
        <taxon>Equidae</taxon>
        <taxon>Equus</taxon>
    </lineage>
</organism>
<dbReference type="PANTHER" id="PTHR31434:SF2">
    <property type="entry name" value="S PHASE CYCLIN A-ASSOCIATED PROTEIN IN THE ENDOPLASMIC RETICULUM"/>
    <property type="match status" value="1"/>
</dbReference>
<gene>
    <name evidence="4" type="primary">SCAPER</name>
</gene>
<dbReference type="Gene3D" id="3.30.160.60">
    <property type="entry name" value="Classic Zinc Finger"/>
    <property type="match status" value="1"/>
</dbReference>
<feature type="region of interest" description="Disordered" evidence="2">
    <location>
        <begin position="793"/>
        <end position="814"/>
    </location>
</feature>
<proteinExistence type="predicted"/>
<feature type="compositionally biased region" description="Basic and acidic residues" evidence="2">
    <location>
        <begin position="475"/>
        <end position="486"/>
    </location>
</feature>
<dbReference type="GO" id="GO:0003676">
    <property type="term" value="F:nucleic acid binding"/>
    <property type="evidence" value="ECO:0007669"/>
    <property type="project" value="InterPro"/>
</dbReference>
<keyword evidence="1" id="KW-0175">Coiled coil</keyword>
<dbReference type="Proteomes" id="UP000694387">
    <property type="component" value="Chromosome 2"/>
</dbReference>
<dbReference type="Ensembl" id="ENSEAST00005080221.1">
    <property type="protein sequence ID" value="ENSEASP00005036951.1"/>
    <property type="gene ID" value="ENSEASG00005015656.2"/>
</dbReference>
<protein>
    <submittedName>
        <fullName evidence="4">S-phase cyclin A associated protein in the ER</fullName>
    </submittedName>
</protein>
<dbReference type="InterPro" id="IPR036236">
    <property type="entry name" value="Znf_C2H2_sf"/>
</dbReference>
<feature type="region of interest" description="Disordered" evidence="2">
    <location>
        <begin position="37"/>
        <end position="58"/>
    </location>
</feature>
<dbReference type="Pfam" id="PF16501">
    <property type="entry name" value="SCAPER_N"/>
    <property type="match status" value="1"/>
</dbReference>
<dbReference type="FunFam" id="3.30.160.60:FF:000680">
    <property type="entry name" value="S phase cyclin A-associated protein in the endoplasmic reticulum"/>
    <property type="match status" value="1"/>
</dbReference>
<sequence length="1336" mass="150703">MMASFQRSNSHDKVRRIVAEEGRTARNLIAWSVPLESKDDDGKSKCQAGGKSKRTIQSTHKTTKQEVLMMLDNYVRDFKALIDWIQLQEKLEKTDAQSRPTSLAWEVKKMSPGRHVIPSPSTDRISVTSNARRSLNFGSSPGTGAAPRLAPTGVSWADKVKAHHTGSTASLDVAPAQSCPPMPVQKTSRKNERKDAEGWETVQRGRPVRSRSTAVMPKLSLATEALRSKDDSDKENVRLLPDESIQKGEFVRDGPSNTVESRPKDSLQFCDHPLAERSQFTVSTLDDVKNSGSSFLQDSSVRTSEIPAVYIDTECVSITQQADTPPLQTNEDRFSAEKARIESEMDPSDISNSMAEVLAKKEELADRLEKANEEAIASAIAEEEQLTREIEAEENNDINIETDNDSDFSASVGSGSVSFCGMSMDWNDVLADYEARESWRQNTSWGDIVEEEPARPPGHGIHMHEKLSSPSRKRTIAESKKKHEEKQMKAQQLREKLREEKTLKLQKLLEREKDVRKWKEELLDQRRRMMEEKLLHAEFKREVQLQAIVKKAQEEEAKVNEIAFINTLEAQNKRHDVLSKLKEYEQRLNELQEERQRRQEEKQARDEAVQERKRALEAERQARVEELLMKRKEQEARIEQQRQEKEKAREDAARERARDREERLAALTAAQQEAMEELQKKIQLKHDESIRRHMEQIEQRKEKAAELSSGRHANTDYAPKLTPYERKKQCSLCNVLISSEVYLFSHIKGKKHQQAVRENSSIQGRELSDEEVEHLSLKKYIIDIVVESAAPAEPLKDGEERQKNKKKAKKIKARMNSRAKEYESLMETKNSGSDSPYKAKLQRLAKDLLKQQQVQDSGSWANNKVSALDRTLGEIARILEKENVADQIAFQVAGGLTALEHILQVVIPAANLNTVSRIPPKSLCNAVNVYNLTCNNCSENCTDVLFSNKITFLMDLLIHQLTVYVPDEKNAILGRNTNKQVFEGLTTGLLKVSAVVFGCLIASRPDGNSQLATSKISTQEMKNKPSQGDAFNSRVQDLISYVVNIGLIEKLCGCFLSVQGPVDENPKMATFLQHAAGLLDGMCTLCFAVTRRSYSIFDNNRQDPTGLTAALQATDMAGVLHMLYCVLFHGTVSDPSTASPKESYAQNTIQVAVQSLRFFNSFAALDLPAFQSIVGAEGLSLAFRHIASSLLGHCSQVSCESLLHEIIVCVGYFTVNHPDNQVIVQSGRHPTVLQKLCQLPFQYFSDPRLIKVLFPSLIAACYNNHQNKIILEQEMSCVLLATFIQDFAQTPGQADNQSDQSKGKCLGSQDYLELANRFPRQAWEEARQFFLKKEKK</sequence>